<evidence type="ECO:0000313" key="3">
    <source>
        <dbReference type="Proteomes" id="UP000293671"/>
    </source>
</evidence>
<dbReference type="PANTHER" id="PTHR34988:SF1">
    <property type="entry name" value="DNA-BINDING PROTEIN"/>
    <property type="match status" value="1"/>
</dbReference>
<accession>A0A4Q7W1G4</accession>
<dbReference type="RefSeq" id="WP_130430483.1">
    <property type="nucleotide sequence ID" value="NZ_SHKP01000004.1"/>
</dbReference>
<evidence type="ECO:0000259" key="1">
    <source>
        <dbReference type="PROSITE" id="PS51742"/>
    </source>
</evidence>
<proteinExistence type="predicted"/>
<dbReference type="Pfam" id="PF03479">
    <property type="entry name" value="PCC"/>
    <property type="match status" value="1"/>
</dbReference>
<feature type="domain" description="PPC" evidence="1">
    <location>
        <begin position="1"/>
        <end position="129"/>
    </location>
</feature>
<dbReference type="SUPFAM" id="SSF117856">
    <property type="entry name" value="AF0104/ALDC/Ptd012-like"/>
    <property type="match status" value="1"/>
</dbReference>
<reference evidence="2 3" key="1">
    <citation type="submission" date="2019-02" db="EMBL/GenBank/DDBJ databases">
        <title>Genomic Encyclopedia of Type Strains, Phase IV (KMG-IV): sequencing the most valuable type-strain genomes for metagenomic binning, comparative biology and taxonomic classification.</title>
        <authorList>
            <person name="Goeker M."/>
        </authorList>
    </citation>
    <scope>NUCLEOTIDE SEQUENCE [LARGE SCALE GENOMIC DNA]</scope>
    <source>
        <strain evidence="2 3">DSM 19570</strain>
    </source>
</reference>
<comment type="caution">
    <text evidence="2">The sequence shown here is derived from an EMBL/GenBank/DDBJ whole genome shotgun (WGS) entry which is preliminary data.</text>
</comment>
<organism evidence="2 3">
    <name type="scientific">Rivibacter subsaxonicus</name>
    <dbReference type="NCBI Taxonomy" id="457575"/>
    <lineage>
        <taxon>Bacteria</taxon>
        <taxon>Pseudomonadati</taxon>
        <taxon>Pseudomonadota</taxon>
        <taxon>Betaproteobacteria</taxon>
        <taxon>Burkholderiales</taxon>
        <taxon>Rivibacter</taxon>
    </lineage>
</organism>
<gene>
    <name evidence="2" type="ORF">EV670_0777</name>
</gene>
<dbReference type="Proteomes" id="UP000293671">
    <property type="component" value="Unassembled WGS sequence"/>
</dbReference>
<dbReference type="AlphaFoldDB" id="A0A4Q7W1G4"/>
<dbReference type="PANTHER" id="PTHR34988">
    <property type="entry name" value="PROTEIN, PUTATIVE-RELATED"/>
    <property type="match status" value="1"/>
</dbReference>
<dbReference type="InterPro" id="IPR005175">
    <property type="entry name" value="PPC_dom"/>
</dbReference>
<sequence>MQCLPIRLRPGDDLRPAIEAAVAAHGGAGAFVLAGIGSLDGASLRLAGAEQLLRLDGDLEILTLAGSVSADGSHLHMSVADAQGRVWGGHVTPGCIVRTTAELLLALLPPGQLGRAFDPATGYTELVVRPPG</sequence>
<dbReference type="OrthoDB" id="552202at2"/>
<keyword evidence="3" id="KW-1185">Reference proteome</keyword>
<dbReference type="EMBL" id="SHKP01000004">
    <property type="protein sequence ID" value="RZU02748.1"/>
    <property type="molecule type" value="Genomic_DNA"/>
</dbReference>
<name>A0A4Q7W1G4_9BURK</name>
<dbReference type="CDD" id="cd11378">
    <property type="entry name" value="DUF296"/>
    <property type="match status" value="1"/>
</dbReference>
<evidence type="ECO:0000313" key="2">
    <source>
        <dbReference type="EMBL" id="RZU02748.1"/>
    </source>
</evidence>
<dbReference type="Gene3D" id="3.30.1330.80">
    <property type="entry name" value="Hypothetical protein, similar to alpha- acetolactate decarboxylase, domain 2"/>
    <property type="match status" value="1"/>
</dbReference>
<dbReference type="PROSITE" id="PS51742">
    <property type="entry name" value="PPC"/>
    <property type="match status" value="1"/>
</dbReference>
<protein>
    <recommendedName>
        <fullName evidence="1">PPC domain-containing protein</fullName>
    </recommendedName>
</protein>